<gene>
    <name evidence="2" type="ORF">K460DRAFT_365155</name>
</gene>
<keyword evidence="1" id="KW-0472">Membrane</keyword>
<evidence type="ECO:0000313" key="3">
    <source>
        <dbReference type="Proteomes" id="UP000800039"/>
    </source>
</evidence>
<dbReference type="RefSeq" id="XP_040791828.1">
    <property type="nucleotide sequence ID" value="XM_040933130.1"/>
</dbReference>
<dbReference type="GeneID" id="63850381"/>
<comment type="caution">
    <text evidence="2">The sequence shown here is derived from an EMBL/GenBank/DDBJ whole genome shotgun (WGS) entry which is preliminary data.</text>
</comment>
<sequence length="62" mass="6849">MGWNLRHVQSKPTLATYPVLFTASSGGVALCINPLLVMSFTVLELLAATLFPYNRIRIQNLS</sequence>
<dbReference type="AlphaFoldDB" id="A0A9P4GQ85"/>
<proteinExistence type="predicted"/>
<dbReference type="EMBL" id="ML976615">
    <property type="protein sequence ID" value="KAF1849265.1"/>
    <property type="molecule type" value="Genomic_DNA"/>
</dbReference>
<keyword evidence="1" id="KW-1133">Transmembrane helix</keyword>
<reference evidence="2" key="1">
    <citation type="submission" date="2020-01" db="EMBL/GenBank/DDBJ databases">
        <authorList>
            <consortium name="DOE Joint Genome Institute"/>
            <person name="Haridas S."/>
            <person name="Albert R."/>
            <person name="Binder M."/>
            <person name="Bloem J."/>
            <person name="Labutti K."/>
            <person name="Salamov A."/>
            <person name="Andreopoulos B."/>
            <person name="Baker S.E."/>
            <person name="Barry K."/>
            <person name="Bills G."/>
            <person name="Bluhm B.H."/>
            <person name="Cannon C."/>
            <person name="Castanera R."/>
            <person name="Culley D.E."/>
            <person name="Daum C."/>
            <person name="Ezra D."/>
            <person name="Gonzalez J.B."/>
            <person name="Henrissat B."/>
            <person name="Kuo A."/>
            <person name="Liang C."/>
            <person name="Lipzen A."/>
            <person name="Lutzoni F."/>
            <person name="Magnuson J."/>
            <person name="Mondo S."/>
            <person name="Nolan M."/>
            <person name="Ohm R."/>
            <person name="Pangilinan J."/>
            <person name="Park H.-J."/>
            <person name="Ramirez L."/>
            <person name="Alfaro M."/>
            <person name="Sun H."/>
            <person name="Tritt A."/>
            <person name="Yoshinaga Y."/>
            <person name="Zwiers L.-H."/>
            <person name="Turgeon B.G."/>
            <person name="Goodwin S.B."/>
            <person name="Spatafora J.W."/>
            <person name="Crous P.W."/>
            <person name="Grigoriev I.V."/>
        </authorList>
    </citation>
    <scope>NUCLEOTIDE SEQUENCE</scope>
    <source>
        <strain evidence="2">CBS 394.84</strain>
    </source>
</reference>
<evidence type="ECO:0000313" key="2">
    <source>
        <dbReference type="EMBL" id="KAF1849265.1"/>
    </source>
</evidence>
<name>A0A9P4GQ85_9PLEO</name>
<dbReference type="Proteomes" id="UP000800039">
    <property type="component" value="Unassembled WGS sequence"/>
</dbReference>
<keyword evidence="1" id="KW-0812">Transmembrane</keyword>
<organism evidence="2 3">
    <name type="scientific">Cucurbitaria berberidis CBS 394.84</name>
    <dbReference type="NCBI Taxonomy" id="1168544"/>
    <lineage>
        <taxon>Eukaryota</taxon>
        <taxon>Fungi</taxon>
        <taxon>Dikarya</taxon>
        <taxon>Ascomycota</taxon>
        <taxon>Pezizomycotina</taxon>
        <taxon>Dothideomycetes</taxon>
        <taxon>Pleosporomycetidae</taxon>
        <taxon>Pleosporales</taxon>
        <taxon>Pleosporineae</taxon>
        <taxon>Cucurbitariaceae</taxon>
        <taxon>Cucurbitaria</taxon>
    </lineage>
</organism>
<feature type="transmembrane region" description="Helical" evidence="1">
    <location>
        <begin position="20"/>
        <end position="53"/>
    </location>
</feature>
<protein>
    <submittedName>
        <fullName evidence="2">Uncharacterized protein</fullName>
    </submittedName>
</protein>
<evidence type="ECO:0000256" key="1">
    <source>
        <dbReference type="SAM" id="Phobius"/>
    </source>
</evidence>
<accession>A0A9P4GQ85</accession>
<keyword evidence="3" id="KW-1185">Reference proteome</keyword>